<dbReference type="GO" id="GO:0006412">
    <property type="term" value="P:translation"/>
    <property type="evidence" value="ECO:0007669"/>
    <property type="project" value="InterPro"/>
</dbReference>
<accession>A0AAF0DCR3</accession>
<reference evidence="8" key="1">
    <citation type="submission" date="2023-03" db="EMBL/GenBank/DDBJ databases">
        <title>Emydomyces testavorans Genome Sequence.</title>
        <authorList>
            <person name="Hoyer L."/>
        </authorList>
    </citation>
    <scope>NUCLEOTIDE SEQUENCE</scope>
    <source>
        <strain evidence="8">16-2883</strain>
    </source>
</reference>
<dbReference type="PANTHER" id="PTHR21026:SF2">
    <property type="entry name" value="LARGE RIBOSOMAL SUBUNIT PROTEIN BL32M"/>
    <property type="match status" value="1"/>
</dbReference>
<sequence length="136" mass="15194">MAAIRATWATPLFQLPARAFPSLTALHSPPSYRLLQFISHPLRSSPDAYVPHAIIFSLPSILSELWESILRAVPKKKTPYTAKRHRQMAGKALKDVKSVTNCPGCGQPKRAHLLCPTCVSEVKRHWREEEKAAVST</sequence>
<organism evidence="8 9">
    <name type="scientific">Emydomyces testavorans</name>
    <dbReference type="NCBI Taxonomy" id="2070801"/>
    <lineage>
        <taxon>Eukaryota</taxon>
        <taxon>Fungi</taxon>
        <taxon>Dikarya</taxon>
        <taxon>Ascomycota</taxon>
        <taxon>Pezizomycotina</taxon>
        <taxon>Eurotiomycetes</taxon>
        <taxon>Eurotiomycetidae</taxon>
        <taxon>Onygenales</taxon>
        <taxon>Nannizziopsiaceae</taxon>
        <taxon>Emydomyces</taxon>
    </lineage>
</organism>
<dbReference type="NCBIfam" id="TIGR01031">
    <property type="entry name" value="rpmF_bact"/>
    <property type="match status" value="1"/>
</dbReference>
<comment type="similarity">
    <text evidence="2">Belongs to the bacterial ribosomal protein bL32 family.</text>
</comment>
<dbReference type="InterPro" id="IPR002677">
    <property type="entry name" value="Ribosomal_bL32"/>
</dbReference>
<dbReference type="AlphaFoldDB" id="A0AAF0DCR3"/>
<evidence type="ECO:0000256" key="4">
    <source>
        <dbReference type="ARBA" id="ARBA00022980"/>
    </source>
</evidence>
<keyword evidence="3" id="KW-0809">Transit peptide</keyword>
<dbReference type="Proteomes" id="UP001219355">
    <property type="component" value="Chromosome 1"/>
</dbReference>
<keyword evidence="4" id="KW-0689">Ribosomal protein</keyword>
<comment type="subcellular location">
    <subcellularLocation>
        <location evidence="1">Mitochondrion</location>
    </subcellularLocation>
</comment>
<evidence type="ECO:0000256" key="6">
    <source>
        <dbReference type="ARBA" id="ARBA00023274"/>
    </source>
</evidence>
<proteinExistence type="inferred from homology"/>
<dbReference type="GO" id="GO:0005762">
    <property type="term" value="C:mitochondrial large ribosomal subunit"/>
    <property type="evidence" value="ECO:0007669"/>
    <property type="project" value="TreeGrafter"/>
</dbReference>
<gene>
    <name evidence="8" type="primary">rec14_1</name>
    <name evidence="8" type="ORF">PRK78_001072</name>
</gene>
<evidence type="ECO:0000256" key="3">
    <source>
        <dbReference type="ARBA" id="ARBA00022946"/>
    </source>
</evidence>
<evidence type="ECO:0000313" key="8">
    <source>
        <dbReference type="EMBL" id="WEW55640.1"/>
    </source>
</evidence>
<dbReference type="SUPFAM" id="SSF57829">
    <property type="entry name" value="Zn-binding ribosomal proteins"/>
    <property type="match status" value="1"/>
</dbReference>
<evidence type="ECO:0000256" key="5">
    <source>
        <dbReference type="ARBA" id="ARBA00023128"/>
    </source>
</evidence>
<keyword evidence="6" id="KW-0687">Ribonucleoprotein</keyword>
<name>A0AAF0DCR3_9EURO</name>
<dbReference type="PANTHER" id="PTHR21026">
    <property type="entry name" value="39S RIBOSOMAL PROTEIN L32, MITOCHONDRIAL"/>
    <property type="match status" value="1"/>
</dbReference>
<dbReference type="GO" id="GO:0003735">
    <property type="term" value="F:structural constituent of ribosome"/>
    <property type="evidence" value="ECO:0007669"/>
    <property type="project" value="InterPro"/>
</dbReference>
<protein>
    <recommendedName>
        <fullName evidence="7">Large ribosomal subunit protein bL32m</fullName>
    </recommendedName>
</protein>
<evidence type="ECO:0000256" key="2">
    <source>
        <dbReference type="ARBA" id="ARBA00008560"/>
    </source>
</evidence>
<dbReference type="InterPro" id="IPR051991">
    <property type="entry name" value="Mitoribosomal_protein_bL32"/>
</dbReference>
<evidence type="ECO:0000256" key="1">
    <source>
        <dbReference type="ARBA" id="ARBA00004173"/>
    </source>
</evidence>
<keyword evidence="9" id="KW-1185">Reference proteome</keyword>
<dbReference type="Pfam" id="PF01783">
    <property type="entry name" value="Ribosomal_L32p"/>
    <property type="match status" value="1"/>
</dbReference>
<evidence type="ECO:0000256" key="7">
    <source>
        <dbReference type="ARBA" id="ARBA00039935"/>
    </source>
</evidence>
<keyword evidence="5" id="KW-0496">Mitochondrion</keyword>
<dbReference type="EMBL" id="CP120627">
    <property type="protein sequence ID" value="WEW55640.1"/>
    <property type="molecule type" value="Genomic_DNA"/>
</dbReference>
<evidence type="ECO:0000313" key="9">
    <source>
        <dbReference type="Proteomes" id="UP001219355"/>
    </source>
</evidence>
<dbReference type="InterPro" id="IPR011332">
    <property type="entry name" value="Ribosomal_zn-bd"/>
</dbReference>